<evidence type="ECO:0000259" key="2">
    <source>
        <dbReference type="Pfam" id="PF08818"/>
    </source>
</evidence>
<proteinExistence type="predicted"/>
<reference evidence="3 4" key="1">
    <citation type="submission" date="2019-01" db="EMBL/GenBank/DDBJ databases">
        <title>Complete genome sequencing of Aequorivita sp. H23M31.</title>
        <authorList>
            <person name="Bae J.-W."/>
        </authorList>
    </citation>
    <scope>NUCLEOTIDE SEQUENCE [LARGE SCALE GENOMIC DNA]</scope>
    <source>
        <strain evidence="3 4">H23M31</strain>
    </source>
</reference>
<dbReference type="RefSeq" id="WP_128250760.1">
    <property type="nucleotide sequence ID" value="NZ_CP034951.1"/>
</dbReference>
<evidence type="ECO:0000313" key="4">
    <source>
        <dbReference type="Proteomes" id="UP000285517"/>
    </source>
</evidence>
<dbReference type="InterPro" id="IPR014922">
    <property type="entry name" value="YdhG-like"/>
</dbReference>
<evidence type="ECO:0000256" key="1">
    <source>
        <dbReference type="SAM" id="Coils"/>
    </source>
</evidence>
<dbReference type="Pfam" id="PF08818">
    <property type="entry name" value="DUF1801"/>
    <property type="match status" value="1"/>
</dbReference>
<gene>
    <name evidence="3" type="ORF">EI546_11995</name>
</gene>
<dbReference type="SUPFAM" id="SSF159888">
    <property type="entry name" value="YdhG-like"/>
    <property type="match status" value="1"/>
</dbReference>
<dbReference type="EMBL" id="CP034951">
    <property type="protein sequence ID" value="QAA82394.1"/>
    <property type="molecule type" value="Genomic_DNA"/>
</dbReference>
<accession>A0A410G529</accession>
<name>A0A410G529_9FLAO</name>
<feature type="domain" description="YdhG-like" evidence="2">
    <location>
        <begin position="23"/>
        <end position="118"/>
    </location>
</feature>
<keyword evidence="1" id="KW-0175">Coiled coil</keyword>
<organism evidence="3 4">
    <name type="scientific">Aequorivita ciconiae</name>
    <dbReference type="NCBI Taxonomy" id="2494375"/>
    <lineage>
        <taxon>Bacteria</taxon>
        <taxon>Pseudomonadati</taxon>
        <taxon>Bacteroidota</taxon>
        <taxon>Flavobacteriia</taxon>
        <taxon>Flavobacteriales</taxon>
        <taxon>Flavobacteriaceae</taxon>
        <taxon>Aequorivita</taxon>
    </lineage>
</organism>
<dbReference type="AlphaFoldDB" id="A0A410G529"/>
<feature type="coiled-coil region" evidence="1">
    <location>
        <begin position="4"/>
        <end position="31"/>
    </location>
</feature>
<keyword evidence="4" id="KW-1185">Reference proteome</keyword>
<sequence length="125" mass="14499">MKGDQEFEEAIQSFSEEIKNMSRQTRNLIRKIFPEVVEVVWKKQKNIGFGTGPKKKTEHFCWLMPATKHVTLGFNYGAQLPDPSNILEGTGKLFRHYKVKNEVDLSNQDLINLIKFAIDFRGKKI</sequence>
<protein>
    <submittedName>
        <fullName evidence="3">DUF1801 domain-containing protein</fullName>
    </submittedName>
</protein>
<dbReference type="KEGG" id="aev:EI546_11995"/>
<dbReference type="Proteomes" id="UP000285517">
    <property type="component" value="Chromosome"/>
</dbReference>
<evidence type="ECO:0000313" key="3">
    <source>
        <dbReference type="EMBL" id="QAA82394.1"/>
    </source>
</evidence>
<dbReference type="OrthoDB" id="1121167at2"/>